<evidence type="ECO:0000256" key="1">
    <source>
        <dbReference type="ARBA" id="ARBA00004173"/>
    </source>
</evidence>
<evidence type="ECO:0000256" key="5">
    <source>
        <dbReference type="ARBA" id="ARBA00022884"/>
    </source>
</evidence>
<dbReference type="Gene3D" id="3.40.50.150">
    <property type="entry name" value="Vaccinia Virus protein VP39"/>
    <property type="match status" value="1"/>
</dbReference>
<dbReference type="GO" id="GO:0003723">
    <property type="term" value="F:RNA binding"/>
    <property type="evidence" value="ECO:0007669"/>
    <property type="project" value="UniProtKB-UniRule"/>
</dbReference>
<proteinExistence type="inferred from homology"/>
<dbReference type="SUPFAM" id="SSF53335">
    <property type="entry name" value="S-adenosyl-L-methionine-dependent methyltransferases"/>
    <property type="match status" value="1"/>
</dbReference>
<sequence>MAIRVQSLRDLAKIQHYYGFRYLLNPSVHEKIFDKLDLPQTYQDTTKLKVLDLYPGPGQQSAIFNNRFKPSQHVLMDARPDFVKHLRELSSTPNDSFQLYCKDPYEWQSYTELIDIEKRLLPSKKNLDSIHNEFLVLANLTGMIGEGLFMQWLACIGNRNWLHRFGRVKMLIWVLESTAMKILATPGGQLRSKCSVVADTFTDTKLIATMENKNLHKFGRSVLDAHKPVIFSENDTWMPTGKAISLLEVNPSSHNIDLDNFDYVTKHLLILRSTPLCEAFESLGHGGRDYFTTVIKDKKFLQKCPKELTSSEFLMITNAFVNWPFKPDIYMDFIDVFQDND</sequence>
<evidence type="ECO:0000313" key="9">
    <source>
        <dbReference type="EMBL" id="CUS20317.1"/>
    </source>
</evidence>
<feature type="binding site" evidence="7">
    <location>
        <position position="23"/>
    </location>
    <ligand>
        <name>S-adenosyl-L-methionine</name>
        <dbReference type="ChEBI" id="CHEBI:59789"/>
    </ligand>
</feature>
<keyword evidence="5 7" id="KW-0694">RNA-binding</keyword>
<dbReference type="EC" id="2.1.1.-" evidence="8"/>
<dbReference type="AlphaFoldDB" id="A0A0P1KL66"/>
<feature type="binding site" evidence="7">
    <location>
        <position position="103"/>
    </location>
    <ligand>
        <name>S-adenosyl-L-methionine</name>
        <dbReference type="ChEBI" id="CHEBI:59789"/>
    </ligand>
</feature>
<dbReference type="PANTHER" id="PTHR11727:SF17">
    <property type="entry name" value="DIMETHYLADENOSINE TRANSFERASE 1, MITOCHONDRIAL"/>
    <property type="match status" value="1"/>
</dbReference>
<dbReference type="InterPro" id="IPR023165">
    <property type="entry name" value="rRNA_Ade_diMease-like_C"/>
</dbReference>
<evidence type="ECO:0000256" key="2">
    <source>
        <dbReference type="ARBA" id="ARBA00022603"/>
    </source>
</evidence>
<keyword evidence="10" id="KW-1185">Reference proteome</keyword>
<dbReference type="PANTHER" id="PTHR11727">
    <property type="entry name" value="DIMETHYLADENOSINE TRANSFERASE"/>
    <property type="match status" value="1"/>
</dbReference>
<dbReference type="PROSITE" id="PS51689">
    <property type="entry name" value="SAM_RNA_A_N6_MT"/>
    <property type="match status" value="1"/>
</dbReference>
<dbReference type="EMBL" id="LN890560">
    <property type="protein sequence ID" value="CUS20317.1"/>
    <property type="molecule type" value="Genomic_DNA"/>
</dbReference>
<dbReference type="OrthoDB" id="16079at2759"/>
<keyword evidence="2 7" id="KW-0489">Methyltransferase</keyword>
<dbReference type="GO" id="GO:0034246">
    <property type="term" value="F:mitochondrial transcription factor activity"/>
    <property type="evidence" value="ECO:0007669"/>
    <property type="project" value="TreeGrafter"/>
</dbReference>
<accession>A0A0P1KL66</accession>
<dbReference type="InterPro" id="IPR029063">
    <property type="entry name" value="SAM-dependent_MTases_sf"/>
</dbReference>
<protein>
    <recommendedName>
        <fullName evidence="8">rRNA adenine N(6)-methyltransferase</fullName>
        <ecNumber evidence="8">2.1.1.-</ecNumber>
    </recommendedName>
</protein>
<feature type="binding site" evidence="7">
    <location>
        <position position="139"/>
    </location>
    <ligand>
        <name>S-adenosyl-L-methionine</name>
        <dbReference type="ChEBI" id="CHEBI:59789"/>
    </ligand>
</feature>
<comment type="caution">
    <text evidence="7">Lacks conserved residue(s) required for the propagation of feature annotation.</text>
</comment>
<dbReference type="GO" id="GO:0005759">
    <property type="term" value="C:mitochondrial matrix"/>
    <property type="evidence" value="ECO:0007669"/>
    <property type="project" value="TreeGrafter"/>
</dbReference>
<dbReference type="GO" id="GO:0000179">
    <property type="term" value="F:rRNA (adenine-N6,N6-)-dimethyltransferase activity"/>
    <property type="evidence" value="ECO:0007669"/>
    <property type="project" value="UniProtKB-UniRule"/>
</dbReference>
<keyword evidence="8" id="KW-0698">rRNA processing</keyword>
<comment type="subcellular location">
    <subcellularLocation>
        <location evidence="1">Mitochondrion</location>
    </subcellularLocation>
</comment>
<keyword evidence="4 7" id="KW-0949">S-adenosyl-L-methionine</keyword>
<evidence type="ECO:0000256" key="8">
    <source>
        <dbReference type="RuleBase" id="RU362106"/>
    </source>
</evidence>
<dbReference type="GO" id="GO:0006391">
    <property type="term" value="P:transcription initiation at mitochondrial promoter"/>
    <property type="evidence" value="ECO:0007669"/>
    <property type="project" value="TreeGrafter"/>
</dbReference>
<keyword evidence="3 7" id="KW-0808">Transferase</keyword>
<gene>
    <name evidence="9" type="ORF">LAQU0_S01e03884g</name>
</gene>
<organism evidence="9 10">
    <name type="scientific">Lachancea quebecensis</name>
    <dbReference type="NCBI Taxonomy" id="1654605"/>
    <lineage>
        <taxon>Eukaryota</taxon>
        <taxon>Fungi</taxon>
        <taxon>Dikarya</taxon>
        <taxon>Ascomycota</taxon>
        <taxon>Saccharomycotina</taxon>
        <taxon>Saccharomycetes</taxon>
        <taxon>Saccharomycetales</taxon>
        <taxon>Saccharomycetaceae</taxon>
        <taxon>Lachancea</taxon>
    </lineage>
</organism>
<dbReference type="GO" id="GO:0034245">
    <property type="term" value="C:mitochondrial DNA-directed RNA polymerase complex"/>
    <property type="evidence" value="ECO:0007669"/>
    <property type="project" value="TreeGrafter"/>
</dbReference>
<evidence type="ECO:0000256" key="6">
    <source>
        <dbReference type="ARBA" id="ARBA00024915"/>
    </source>
</evidence>
<evidence type="ECO:0000256" key="4">
    <source>
        <dbReference type="ARBA" id="ARBA00022691"/>
    </source>
</evidence>
<evidence type="ECO:0000313" key="10">
    <source>
        <dbReference type="Proteomes" id="UP000236544"/>
    </source>
</evidence>
<dbReference type="InterPro" id="IPR001737">
    <property type="entry name" value="KsgA/Erm"/>
</dbReference>
<evidence type="ECO:0000256" key="3">
    <source>
        <dbReference type="ARBA" id="ARBA00022679"/>
    </source>
</evidence>
<name>A0A0P1KL66_9SACH</name>
<dbReference type="Pfam" id="PF00398">
    <property type="entry name" value="RrnaAD"/>
    <property type="match status" value="1"/>
</dbReference>
<comment type="function">
    <text evidence="6">Mitochondrial transcription factor that confers selective promoter recognition on the core subunit of the yeast mitochondrial RNA polymerase. Interacts with DNA in a non-specific manner.</text>
</comment>
<comment type="similarity">
    <text evidence="7 8">Belongs to the class I-like SAM-binding methyltransferase superfamily. rRNA adenine N(6)-methyltransferase family.</text>
</comment>
<feature type="binding site" evidence="7">
    <location>
        <position position="77"/>
    </location>
    <ligand>
        <name>S-adenosyl-L-methionine</name>
        <dbReference type="ChEBI" id="CHEBI:59789"/>
    </ligand>
</feature>
<dbReference type="Proteomes" id="UP000236544">
    <property type="component" value="Unassembled WGS sequence"/>
</dbReference>
<reference evidence="10" key="1">
    <citation type="submission" date="2015-10" db="EMBL/GenBank/DDBJ databases">
        <authorList>
            <person name="Devillers H."/>
        </authorList>
    </citation>
    <scope>NUCLEOTIDE SEQUENCE [LARGE SCALE GENOMIC DNA]</scope>
</reference>
<dbReference type="Gene3D" id="1.10.8.100">
    <property type="entry name" value="Ribosomal RNA adenine dimethylase-like, domain 2"/>
    <property type="match status" value="1"/>
</dbReference>
<evidence type="ECO:0000256" key="7">
    <source>
        <dbReference type="PROSITE-ProRule" id="PRU01026"/>
    </source>
</evidence>